<comment type="catalytic activity">
    <reaction evidence="4">
        <text>a 5'-end triphospho-ribonucleoside in mRNA + H2O = a 5'-end diphospho-ribonucleoside in mRNA + phosphate + H(+)</text>
        <dbReference type="Rhea" id="RHEA:67004"/>
        <dbReference type="Rhea" id="RHEA-COMP:17164"/>
        <dbReference type="Rhea" id="RHEA-COMP:17165"/>
        <dbReference type="ChEBI" id="CHEBI:15377"/>
        <dbReference type="ChEBI" id="CHEBI:15378"/>
        <dbReference type="ChEBI" id="CHEBI:43474"/>
        <dbReference type="ChEBI" id="CHEBI:167616"/>
        <dbReference type="ChEBI" id="CHEBI:167618"/>
        <dbReference type="EC" id="3.6.1.74"/>
    </reaction>
    <physiologicalReaction direction="left-to-right" evidence="4">
        <dbReference type="Rhea" id="RHEA:67005"/>
    </physiologicalReaction>
</comment>
<sequence>MEQKQKRLRQDEDFDNQDHILNKNKTSNNPLSMIMNHKPEEKIERLRLEPSIFGTKPSEDLTRCISDFLFKFADLPNIEIEGKLGLLVDKHSSSRISLPVLTETGT</sequence>
<evidence type="ECO:0000256" key="3">
    <source>
        <dbReference type="ARBA" id="ARBA00035028"/>
    </source>
</evidence>
<evidence type="ECO:0000256" key="5">
    <source>
        <dbReference type="SAM" id="MobiDB-lite"/>
    </source>
</evidence>
<evidence type="ECO:0000256" key="2">
    <source>
        <dbReference type="ARBA" id="ARBA00022801"/>
    </source>
</evidence>
<keyword evidence="2" id="KW-0378">Hydrolase</keyword>
<comment type="caution">
    <text evidence="7">The sequence shown here is derived from an EMBL/GenBank/DDBJ whole genome shotgun (WGS) entry which is preliminary data.</text>
</comment>
<evidence type="ECO:0000313" key="7">
    <source>
        <dbReference type="EMBL" id="PVU90637.1"/>
    </source>
</evidence>
<dbReference type="InterPro" id="IPR037009">
    <property type="entry name" value="mRNA_triPase_Cet1_sf"/>
</dbReference>
<reference evidence="7 8" key="1">
    <citation type="journal article" date="2018" name="MBio">
        <title>Comparative Genomics Reveals the Core Gene Toolbox for the Fungus-Insect Symbiosis.</title>
        <authorList>
            <person name="Wang Y."/>
            <person name="Stata M."/>
            <person name="Wang W."/>
            <person name="Stajich J.E."/>
            <person name="White M.M."/>
            <person name="Moncalvo J.M."/>
        </authorList>
    </citation>
    <scope>NUCLEOTIDE SEQUENCE [LARGE SCALE GENOMIC DNA]</scope>
    <source>
        <strain evidence="7 8">AUS-77-4</strain>
    </source>
</reference>
<keyword evidence="1" id="KW-0507">mRNA processing</keyword>
<dbReference type="AlphaFoldDB" id="A0A2T9YE63"/>
<evidence type="ECO:0000259" key="6">
    <source>
        <dbReference type="Pfam" id="PF02940"/>
    </source>
</evidence>
<dbReference type="SUPFAM" id="SSF55154">
    <property type="entry name" value="CYTH-like phosphatases"/>
    <property type="match status" value="1"/>
</dbReference>
<dbReference type="InterPro" id="IPR033469">
    <property type="entry name" value="CYTH-like_dom_sf"/>
</dbReference>
<feature type="compositionally biased region" description="Basic and acidic residues" evidence="5">
    <location>
        <begin position="1"/>
        <end position="21"/>
    </location>
</feature>
<dbReference type="Gene3D" id="3.20.100.10">
    <property type="entry name" value="mRNA triphosphatase Cet1-like"/>
    <property type="match status" value="1"/>
</dbReference>
<accession>A0A2T9YE63</accession>
<name>A0A2T9YE63_9FUNG</name>
<dbReference type="Proteomes" id="UP000245699">
    <property type="component" value="Unassembled WGS sequence"/>
</dbReference>
<feature type="region of interest" description="Disordered" evidence="5">
    <location>
        <begin position="1"/>
        <end position="33"/>
    </location>
</feature>
<dbReference type="Pfam" id="PF02940">
    <property type="entry name" value="mRNA_triPase"/>
    <property type="match status" value="1"/>
</dbReference>
<dbReference type="OrthoDB" id="272147at2759"/>
<dbReference type="GO" id="GO:0140818">
    <property type="term" value="F:mRNA 5'-triphosphate monophosphatase activity"/>
    <property type="evidence" value="ECO:0007669"/>
    <property type="project" value="UniProtKB-EC"/>
</dbReference>
<dbReference type="GO" id="GO:0004651">
    <property type="term" value="F:polynucleotide 5'-phosphatase activity"/>
    <property type="evidence" value="ECO:0007669"/>
    <property type="project" value="InterPro"/>
</dbReference>
<evidence type="ECO:0000256" key="1">
    <source>
        <dbReference type="ARBA" id="ARBA00022664"/>
    </source>
</evidence>
<dbReference type="InterPro" id="IPR004206">
    <property type="entry name" value="mRNA_triPase_Cet1"/>
</dbReference>
<gene>
    <name evidence="7" type="ORF">BB559_004494</name>
</gene>
<dbReference type="STRING" id="61424.A0A2T9YE63"/>
<evidence type="ECO:0000256" key="4">
    <source>
        <dbReference type="ARBA" id="ARBA00047740"/>
    </source>
</evidence>
<protein>
    <recommendedName>
        <fullName evidence="3">mRNA 5'-phosphatase</fullName>
        <ecNumber evidence="3">3.6.1.74</ecNumber>
    </recommendedName>
</protein>
<keyword evidence="8" id="KW-1185">Reference proteome</keyword>
<feature type="domain" description="mRNA triphosphatase Cet1-like" evidence="6">
    <location>
        <begin position="59"/>
        <end position="104"/>
    </location>
</feature>
<dbReference type="GO" id="GO:0006397">
    <property type="term" value="P:mRNA processing"/>
    <property type="evidence" value="ECO:0007669"/>
    <property type="project" value="UniProtKB-KW"/>
</dbReference>
<organism evidence="7 8">
    <name type="scientific">Furculomyces boomerangus</name>
    <dbReference type="NCBI Taxonomy" id="61424"/>
    <lineage>
        <taxon>Eukaryota</taxon>
        <taxon>Fungi</taxon>
        <taxon>Fungi incertae sedis</taxon>
        <taxon>Zoopagomycota</taxon>
        <taxon>Kickxellomycotina</taxon>
        <taxon>Harpellomycetes</taxon>
        <taxon>Harpellales</taxon>
        <taxon>Harpellaceae</taxon>
        <taxon>Furculomyces</taxon>
    </lineage>
</organism>
<proteinExistence type="predicted"/>
<dbReference type="EMBL" id="MBFT01000470">
    <property type="protein sequence ID" value="PVU90637.1"/>
    <property type="molecule type" value="Genomic_DNA"/>
</dbReference>
<evidence type="ECO:0000313" key="8">
    <source>
        <dbReference type="Proteomes" id="UP000245699"/>
    </source>
</evidence>
<dbReference type="EC" id="3.6.1.74" evidence="3"/>